<dbReference type="AlphaFoldDB" id="A0A4P9WLI1"/>
<dbReference type="InterPro" id="IPR032675">
    <property type="entry name" value="LRR_dom_sf"/>
</dbReference>
<gene>
    <name evidence="1" type="ORF">BDK51DRAFT_40407</name>
</gene>
<evidence type="ECO:0000313" key="2">
    <source>
        <dbReference type="Proteomes" id="UP000269721"/>
    </source>
</evidence>
<name>A0A4P9WLI1_9FUNG</name>
<sequence length="466" mass="50862">MNEQNLIRDNESYEWSDVDSIDDLIDVDGSTQTIQLCASLTSFLRRATVETPDPNILNAFAACTEWLTLNGLPAPSAETSPCPEPDAAGMAMSALSLQDPKAPPRWARLPVEMFVNLAFGSFCSSFRLGLGTERAGRIRYLWFIPMERWRVGRPLHVRLFEKLEGLRALQLRFDDYLEALVADVLPRLNVSSPLLAALDFTTRYGLNSHRIDPVELFGNSTNHKEIASTIGSLEFLRTPPKLSEVLSGSLLPDLGPAPVSAAFMIKLASLRPPLRRVRLGDSRLDSEASLAALLAACPTIRVLDLDGCDLTDVTLAVLEKHSPLHTLNIYNQPAMTAPAVASFLLARGSELRFLTLDWLGSVAFAAIATHAPNIEHIVGCSDTNELAPAFTRENVQQAPRQAMAAGTDRVRAFLAEPGLRHECVDPFDRKLAVAGRCAEPGGGTQNQIYLNNCRSLQREEGPGAGV</sequence>
<accession>A0A4P9WLI1</accession>
<proteinExistence type="predicted"/>
<evidence type="ECO:0000313" key="1">
    <source>
        <dbReference type="EMBL" id="RKO92478.1"/>
    </source>
</evidence>
<dbReference type="EMBL" id="KZ994620">
    <property type="protein sequence ID" value="RKO92478.1"/>
    <property type="molecule type" value="Genomic_DNA"/>
</dbReference>
<dbReference type="Proteomes" id="UP000269721">
    <property type="component" value="Unassembled WGS sequence"/>
</dbReference>
<reference evidence="2" key="1">
    <citation type="journal article" date="2018" name="Nat. Microbiol.">
        <title>Leveraging single-cell genomics to expand the fungal tree of life.</title>
        <authorList>
            <person name="Ahrendt S.R."/>
            <person name="Quandt C.A."/>
            <person name="Ciobanu D."/>
            <person name="Clum A."/>
            <person name="Salamov A."/>
            <person name="Andreopoulos B."/>
            <person name="Cheng J.F."/>
            <person name="Woyke T."/>
            <person name="Pelin A."/>
            <person name="Henrissat B."/>
            <person name="Reynolds N.K."/>
            <person name="Benny G.L."/>
            <person name="Smith M.E."/>
            <person name="James T.Y."/>
            <person name="Grigoriev I.V."/>
        </authorList>
    </citation>
    <scope>NUCLEOTIDE SEQUENCE [LARGE SCALE GENOMIC DNA]</scope>
</reference>
<dbReference type="SUPFAM" id="SSF52047">
    <property type="entry name" value="RNI-like"/>
    <property type="match status" value="1"/>
</dbReference>
<keyword evidence="2" id="KW-1185">Reference proteome</keyword>
<protein>
    <recommendedName>
        <fullName evidence="3">RNI-like protein</fullName>
    </recommendedName>
</protein>
<dbReference type="OrthoDB" id="10257471at2759"/>
<evidence type="ECO:0008006" key="3">
    <source>
        <dbReference type="Google" id="ProtNLM"/>
    </source>
</evidence>
<dbReference type="Gene3D" id="3.80.10.10">
    <property type="entry name" value="Ribonuclease Inhibitor"/>
    <property type="match status" value="1"/>
</dbReference>
<organism evidence="1 2">
    <name type="scientific">Blyttiomyces helicus</name>
    <dbReference type="NCBI Taxonomy" id="388810"/>
    <lineage>
        <taxon>Eukaryota</taxon>
        <taxon>Fungi</taxon>
        <taxon>Fungi incertae sedis</taxon>
        <taxon>Chytridiomycota</taxon>
        <taxon>Chytridiomycota incertae sedis</taxon>
        <taxon>Chytridiomycetes</taxon>
        <taxon>Chytridiomycetes incertae sedis</taxon>
        <taxon>Blyttiomyces</taxon>
    </lineage>
</organism>